<evidence type="ECO:0000313" key="2">
    <source>
        <dbReference type="Proteomes" id="UP000244080"/>
    </source>
</evidence>
<gene>
    <name evidence="1" type="ORF">CWO36_07590</name>
</gene>
<accession>A0A2T5EJG1</accession>
<name>A0A2T5EJG1_VIBSP</name>
<organism evidence="1 2">
    <name type="scientific">Vibrio splendidus</name>
    <dbReference type="NCBI Taxonomy" id="29497"/>
    <lineage>
        <taxon>Bacteria</taxon>
        <taxon>Pseudomonadati</taxon>
        <taxon>Pseudomonadota</taxon>
        <taxon>Gammaproteobacteria</taxon>
        <taxon>Vibrionales</taxon>
        <taxon>Vibrionaceae</taxon>
        <taxon>Vibrio</taxon>
    </lineage>
</organism>
<dbReference type="AlphaFoldDB" id="A0A2T5EJG1"/>
<dbReference type="EMBL" id="PIGA01000010">
    <property type="protein sequence ID" value="PTP20382.1"/>
    <property type="molecule type" value="Genomic_DNA"/>
</dbReference>
<dbReference type="Proteomes" id="UP000244080">
    <property type="component" value="Unassembled WGS sequence"/>
</dbReference>
<evidence type="ECO:0000313" key="1">
    <source>
        <dbReference type="EMBL" id="PTP20382.1"/>
    </source>
</evidence>
<proteinExistence type="predicted"/>
<comment type="caution">
    <text evidence="1">The sequence shown here is derived from an EMBL/GenBank/DDBJ whole genome shotgun (WGS) entry which is preliminary data.</text>
</comment>
<protein>
    <submittedName>
        <fullName evidence="1">Uncharacterized protein</fullName>
    </submittedName>
</protein>
<reference evidence="1 2" key="1">
    <citation type="submission" date="2017-11" db="EMBL/GenBank/DDBJ databases">
        <title>Population delineation of vibrios coincides with oyster pathogenicity.</title>
        <authorList>
            <person name="Bruto M."/>
            <person name="Labreuche Y."/>
            <person name="James A."/>
            <person name="Piel D."/>
            <person name="Chenivesse S."/>
            <person name="Petton B."/>
            <person name="Polz M.F."/>
            <person name="Le Roux F."/>
        </authorList>
    </citation>
    <scope>NUCLEOTIDE SEQUENCE [LARGE SCALE GENOMIC DNA]</scope>
    <source>
        <strain evidence="1 2">1F_55</strain>
    </source>
</reference>
<dbReference type="RefSeq" id="WP_017085254.1">
    <property type="nucleotide sequence ID" value="NZ_CAWNZY010000002.1"/>
</dbReference>
<sequence>MDLLPSEQEASEFVERIGLERAYRIYKKLAVRFDRRYLKACQASFVPINREWVRSTPFELSLSHRLLIGITINDRSNDPDKAKERIRARIQARNARRKARILRDKI</sequence>